<keyword evidence="2 7" id="KW-0808">Transferase</keyword>
<evidence type="ECO:0000259" key="8">
    <source>
        <dbReference type="Pfam" id="PF01529"/>
    </source>
</evidence>
<feature type="transmembrane region" description="Helical" evidence="7">
    <location>
        <begin position="51"/>
        <end position="71"/>
    </location>
</feature>
<comment type="similarity">
    <text evidence="7">Belongs to the DHHC palmitoyltransferase family.</text>
</comment>
<protein>
    <recommendedName>
        <fullName evidence="7">Palmitoyltransferase</fullName>
        <ecNumber evidence="7">2.3.1.225</ecNumber>
    </recommendedName>
</protein>
<dbReference type="PANTHER" id="PTHR12246">
    <property type="entry name" value="PALMITOYLTRANSFERASE ZDHHC16"/>
    <property type="match status" value="1"/>
</dbReference>
<dbReference type="GO" id="GO:0016020">
    <property type="term" value="C:membrane"/>
    <property type="evidence" value="ECO:0007669"/>
    <property type="project" value="UniProtKB-SubCell"/>
</dbReference>
<name>A0A0G4J4T5_PLABS</name>
<proteinExistence type="inferred from homology"/>
<feature type="transmembrane region" description="Helical" evidence="7">
    <location>
        <begin position="237"/>
        <end position="265"/>
    </location>
</feature>
<evidence type="ECO:0000256" key="5">
    <source>
        <dbReference type="ARBA" id="ARBA00023136"/>
    </source>
</evidence>
<comment type="subcellular location">
    <subcellularLocation>
        <location evidence="1">Membrane</location>
        <topology evidence="1">Multi-pass membrane protein</topology>
    </subcellularLocation>
</comment>
<evidence type="ECO:0000256" key="1">
    <source>
        <dbReference type="ARBA" id="ARBA00004141"/>
    </source>
</evidence>
<feature type="transmembrane region" description="Helical" evidence="7">
    <location>
        <begin position="21"/>
        <end position="39"/>
    </location>
</feature>
<feature type="transmembrane region" description="Helical" evidence="7">
    <location>
        <begin position="196"/>
        <end position="217"/>
    </location>
</feature>
<comment type="catalytic activity">
    <reaction evidence="7">
        <text>L-cysteinyl-[protein] + hexadecanoyl-CoA = S-hexadecanoyl-L-cysteinyl-[protein] + CoA</text>
        <dbReference type="Rhea" id="RHEA:36683"/>
        <dbReference type="Rhea" id="RHEA-COMP:10131"/>
        <dbReference type="Rhea" id="RHEA-COMP:11032"/>
        <dbReference type="ChEBI" id="CHEBI:29950"/>
        <dbReference type="ChEBI" id="CHEBI:57287"/>
        <dbReference type="ChEBI" id="CHEBI:57379"/>
        <dbReference type="ChEBI" id="CHEBI:74151"/>
        <dbReference type="EC" id="2.3.1.225"/>
    </reaction>
</comment>
<dbReference type="InterPro" id="IPR039859">
    <property type="entry name" value="PFA4/ZDH16/20/ERF2-like"/>
</dbReference>
<dbReference type="Pfam" id="PF01529">
    <property type="entry name" value="DHHC"/>
    <property type="match status" value="1"/>
</dbReference>
<keyword evidence="4 7" id="KW-1133">Transmembrane helix</keyword>
<evidence type="ECO:0000256" key="2">
    <source>
        <dbReference type="ARBA" id="ARBA00022679"/>
    </source>
</evidence>
<geneLocation type="mitochondrion" evidence="10"/>
<keyword evidence="6 7" id="KW-0012">Acyltransferase</keyword>
<accession>A0A0G4J4T5</accession>
<feature type="domain" description="Palmitoyltransferase DHHC" evidence="8">
    <location>
        <begin position="150"/>
        <end position="276"/>
    </location>
</feature>
<reference evidence="10 12" key="2">
    <citation type="submission" date="2018-03" db="EMBL/GenBank/DDBJ databases">
        <authorList>
            <person name="Fogelqvist J."/>
        </authorList>
    </citation>
    <scope>NUCLEOTIDE SEQUENCE [LARGE SCALE GENOMIC DNA]</scope>
</reference>
<dbReference type="InterPro" id="IPR001594">
    <property type="entry name" value="Palmitoyltrfase_DHHC"/>
</dbReference>
<keyword evidence="5 7" id="KW-0472">Membrane</keyword>
<dbReference type="GO" id="GO:0019706">
    <property type="term" value="F:protein-cysteine S-palmitoyltransferase activity"/>
    <property type="evidence" value="ECO:0007669"/>
    <property type="project" value="UniProtKB-EC"/>
</dbReference>
<evidence type="ECO:0000256" key="6">
    <source>
        <dbReference type="ARBA" id="ARBA00023315"/>
    </source>
</evidence>
<keyword evidence="11" id="KW-1185">Reference proteome</keyword>
<reference evidence="9 11" key="1">
    <citation type="submission" date="2015-02" db="EMBL/GenBank/DDBJ databases">
        <authorList>
            <person name="Chooi Y.-H."/>
        </authorList>
    </citation>
    <scope>NUCLEOTIDE SEQUENCE [LARGE SCALE GENOMIC DNA]</scope>
    <source>
        <strain evidence="9">E3</strain>
    </source>
</reference>
<dbReference type="Proteomes" id="UP000039324">
    <property type="component" value="Unassembled WGS sequence"/>
</dbReference>
<evidence type="ECO:0000313" key="9">
    <source>
        <dbReference type="EMBL" id="CEP02532.1"/>
    </source>
</evidence>
<keyword evidence="3 7" id="KW-0812">Transmembrane</keyword>
<dbReference type="STRING" id="37360.A0A0G4J4T5"/>
<organism evidence="9 11">
    <name type="scientific">Plasmodiophora brassicae</name>
    <name type="common">Clubroot disease agent</name>
    <dbReference type="NCBI Taxonomy" id="37360"/>
    <lineage>
        <taxon>Eukaryota</taxon>
        <taxon>Sar</taxon>
        <taxon>Rhizaria</taxon>
        <taxon>Endomyxa</taxon>
        <taxon>Phytomyxea</taxon>
        <taxon>Plasmodiophorida</taxon>
        <taxon>Plasmodiophoridae</taxon>
        <taxon>Plasmodiophora</taxon>
    </lineage>
</organism>
<evidence type="ECO:0000313" key="12">
    <source>
        <dbReference type="Proteomes" id="UP000290189"/>
    </source>
</evidence>
<evidence type="ECO:0000256" key="7">
    <source>
        <dbReference type="RuleBase" id="RU079119"/>
    </source>
</evidence>
<dbReference type="EMBL" id="OVEO01000018">
    <property type="protein sequence ID" value="SPR01611.1"/>
    <property type="molecule type" value="Genomic_DNA"/>
</dbReference>
<dbReference type="EMBL" id="CDSF01000131">
    <property type="protein sequence ID" value="CEP02532.1"/>
    <property type="molecule type" value="Genomic_DNA"/>
</dbReference>
<evidence type="ECO:0000256" key="3">
    <source>
        <dbReference type="ARBA" id="ARBA00022692"/>
    </source>
</evidence>
<comment type="domain">
    <text evidence="7">The DHHC domain is required for palmitoyltransferase activity.</text>
</comment>
<keyword evidence="10" id="KW-0496">Mitochondrion</keyword>
<dbReference type="AlphaFoldDB" id="A0A0G4J4T5"/>
<sequence>MPTKPGPPPISNHVPGRFPPLLFLLTNVFAYSVYLGFYGLNAWRSPGTSSWQIFALVAFHMTYAMMIICYLRMIITKPGSVPDTPFWACTEDDNGADRFLFTRDEVELMSKIVEPGFFPCTEPLRQRVRQLPFVELKQSIPNVDTGPYIRKCVKCQPPHFKPDRTHHCSRLGQCVLAMDHFCAFANTTVGFYNRKFFVLFLVYAFVSTVLFLVTFVERAKTSFSNAVYLQQGLGTDIPVVCAFLAVVVVSVGLLPFTLFHLYAVLNAVTTIEFREKHGSSHADIRRRSLLAHVKFDKGYYGNVVDVFGTQFYFWLLPVQSDFGGANGLYCCRDEFPYHLLSPSSRSWSGTVPGFDHRKSLTSSSPSSQLLAIGLP</sequence>
<dbReference type="EC" id="2.3.1.225" evidence="7"/>
<dbReference type="Proteomes" id="UP000290189">
    <property type="component" value="Unassembled WGS sequence"/>
</dbReference>
<dbReference type="PROSITE" id="PS50216">
    <property type="entry name" value="DHHC"/>
    <property type="match status" value="1"/>
</dbReference>
<dbReference type="OrthoDB" id="302728at2759"/>
<evidence type="ECO:0000256" key="4">
    <source>
        <dbReference type="ARBA" id="ARBA00022989"/>
    </source>
</evidence>
<gene>
    <name evidence="9" type="ORF">PBRA_009116</name>
    <name evidence="10" type="ORF">PLBR_LOCUS8826</name>
</gene>
<dbReference type="OMA" id="CFVVMHI"/>
<evidence type="ECO:0000313" key="10">
    <source>
        <dbReference type="EMBL" id="SPR01611.1"/>
    </source>
</evidence>
<evidence type="ECO:0000313" key="11">
    <source>
        <dbReference type="Proteomes" id="UP000039324"/>
    </source>
</evidence>